<evidence type="ECO:0000256" key="4">
    <source>
        <dbReference type="ARBA" id="ARBA00035244"/>
    </source>
</evidence>
<organism evidence="7 8">
    <name type="scientific">Mycoplasmopsis agassizii</name>
    <dbReference type="NCBI Taxonomy" id="33922"/>
    <lineage>
        <taxon>Bacteria</taxon>
        <taxon>Bacillati</taxon>
        <taxon>Mycoplasmatota</taxon>
        <taxon>Mycoplasmoidales</taxon>
        <taxon>Metamycoplasmataceae</taxon>
        <taxon>Mycoplasmopsis</taxon>
    </lineage>
</organism>
<evidence type="ECO:0000256" key="3">
    <source>
        <dbReference type="ARBA" id="ARBA00023274"/>
    </source>
</evidence>
<name>A0ABX4H6Q2_9BACT</name>
<dbReference type="PANTHER" id="PTHR10746">
    <property type="entry name" value="50S RIBOSOMAL PROTEIN L4"/>
    <property type="match status" value="1"/>
</dbReference>
<dbReference type="InterPro" id="IPR002136">
    <property type="entry name" value="Ribosomal_uL4"/>
</dbReference>
<evidence type="ECO:0000256" key="2">
    <source>
        <dbReference type="ARBA" id="ARBA00022980"/>
    </source>
</evidence>
<dbReference type="SUPFAM" id="SSF52166">
    <property type="entry name" value="Ribosomal protein L4"/>
    <property type="match status" value="1"/>
</dbReference>
<dbReference type="Proteomes" id="UP000217033">
    <property type="component" value="Unassembled WGS sequence"/>
</dbReference>
<evidence type="ECO:0000256" key="1">
    <source>
        <dbReference type="ARBA" id="ARBA00010528"/>
    </source>
</evidence>
<dbReference type="Pfam" id="PF00573">
    <property type="entry name" value="Ribosomal_L4"/>
    <property type="match status" value="1"/>
</dbReference>
<evidence type="ECO:0000256" key="6">
    <source>
        <dbReference type="SAM" id="MobiDB-lite"/>
    </source>
</evidence>
<reference evidence="7" key="1">
    <citation type="submission" date="2017-08" db="EMBL/GenBank/DDBJ databases">
        <authorList>
            <person name="Alvarez-Ponce D."/>
            <person name="Weitzman C.L."/>
            <person name="Tillett R.L."/>
            <person name="Sandmeier F.C."/>
            <person name="Tracy C.R."/>
        </authorList>
    </citation>
    <scope>NUCLEOTIDE SEQUENCE [LARGE SCALE GENOMIC DNA]</scope>
    <source>
        <strain evidence="7">PS6</strain>
    </source>
</reference>
<dbReference type="Gene3D" id="3.40.1370.10">
    <property type="match status" value="1"/>
</dbReference>
<keyword evidence="3" id="KW-0687">Ribonucleoprotein</keyword>
<dbReference type="InterPro" id="IPR023574">
    <property type="entry name" value="Ribosomal_uL4_dom_sf"/>
</dbReference>
<evidence type="ECO:0000313" key="8">
    <source>
        <dbReference type="Proteomes" id="UP000217033"/>
    </source>
</evidence>
<keyword evidence="8" id="KW-1185">Reference proteome</keyword>
<sequence length="170" mass="18928">MSERASRRQGTHHTKTREEVSGTGKKPFRQKGTGNARQGTLRAPQMVGGGIAWGPRNTRNYKLKVNKSTRRHALNAALAYASEREAVVIENLKMATISTKSLITKLKEFNADKLRRVLIVSDDENLFLSARNLRNVKITKVTSLLVEDLIALDALFISEDDIKVLESLVG</sequence>
<dbReference type="NCBIfam" id="TIGR03953">
    <property type="entry name" value="rplD_bact"/>
    <property type="match status" value="1"/>
</dbReference>
<dbReference type="InterPro" id="IPR013005">
    <property type="entry name" value="Ribosomal_uL4-like"/>
</dbReference>
<evidence type="ECO:0000256" key="5">
    <source>
        <dbReference type="ARBA" id="ARBA00035462"/>
    </source>
</evidence>
<dbReference type="GO" id="GO:0005840">
    <property type="term" value="C:ribosome"/>
    <property type="evidence" value="ECO:0007669"/>
    <property type="project" value="UniProtKB-KW"/>
</dbReference>
<keyword evidence="2 7" id="KW-0689">Ribosomal protein</keyword>
<dbReference type="PANTHER" id="PTHR10746:SF6">
    <property type="entry name" value="LARGE RIBOSOMAL SUBUNIT PROTEIN UL4M"/>
    <property type="match status" value="1"/>
</dbReference>
<gene>
    <name evidence="7" type="ORF">CJF60_01805</name>
</gene>
<dbReference type="EMBL" id="NQMN01000001">
    <property type="protein sequence ID" value="PAF55564.1"/>
    <property type="molecule type" value="Genomic_DNA"/>
</dbReference>
<feature type="region of interest" description="Disordered" evidence="6">
    <location>
        <begin position="1"/>
        <end position="49"/>
    </location>
</feature>
<proteinExistence type="inferred from homology"/>
<comment type="similarity">
    <text evidence="1">Belongs to the universal ribosomal protein uL4 family.</text>
</comment>
<accession>A0ABX4H6Q2</accession>
<comment type="caution">
    <text evidence="7">The sequence shown here is derived from an EMBL/GenBank/DDBJ whole genome shotgun (WGS) entry which is preliminary data.</text>
</comment>
<evidence type="ECO:0000313" key="7">
    <source>
        <dbReference type="EMBL" id="PAF55564.1"/>
    </source>
</evidence>
<protein>
    <recommendedName>
        <fullName evidence="4">Large ribosomal subunit protein uL4</fullName>
    </recommendedName>
    <alternativeName>
        <fullName evidence="5">50S ribosomal protein L4</fullName>
    </alternativeName>
</protein>